<keyword evidence="2" id="KW-1185">Reference proteome</keyword>
<name>A0A1H2EH73_9GAMM</name>
<protein>
    <submittedName>
        <fullName evidence="1">Methyltransferase domain-containing protein</fullName>
    </submittedName>
</protein>
<evidence type="ECO:0000313" key="1">
    <source>
        <dbReference type="EMBL" id="SDT94359.1"/>
    </source>
</evidence>
<evidence type="ECO:0000313" key="2">
    <source>
        <dbReference type="Proteomes" id="UP000243924"/>
    </source>
</evidence>
<keyword evidence="1" id="KW-0489">Methyltransferase</keyword>
<dbReference type="AlphaFoldDB" id="A0A1H2EH73"/>
<accession>A0A1H2EH73</accession>
<dbReference type="GO" id="GO:0032259">
    <property type="term" value="P:methylation"/>
    <property type="evidence" value="ECO:0007669"/>
    <property type="project" value="UniProtKB-KW"/>
</dbReference>
<dbReference type="RefSeq" id="WP_092384211.1">
    <property type="nucleotide sequence ID" value="NZ_LT629787.1"/>
</dbReference>
<dbReference type="PANTHER" id="PTHR43861">
    <property type="entry name" value="TRANS-ACONITATE 2-METHYLTRANSFERASE-RELATED"/>
    <property type="match status" value="1"/>
</dbReference>
<proteinExistence type="predicted"/>
<sequence>MSGSQQSQQAYEQYHASGHYDQRYPRPNQRVLELIRAHLPPRGHVLDFGCGSGRYLLPLLDQAGRLVGLDNSEAALERLRTRLPADAGVVHLLTSDGPVLTAHVQAFGQLDLVLCLFGVLAHMPSGAERQKVLQQLHLSLNAGTGRLLLSVPNRYRRFWWRQIRSGASIRYQRRVKGESIVLNYQLFDASRLQQELQQAGFRLERLHAESMLPESWIARWPRLQPLDRWLCHRLPARYGYGLLAVARVRS</sequence>
<dbReference type="OrthoDB" id="5608223at2"/>
<dbReference type="EMBL" id="LT629787">
    <property type="protein sequence ID" value="SDT94359.1"/>
    <property type="molecule type" value="Genomic_DNA"/>
</dbReference>
<dbReference type="Proteomes" id="UP000243924">
    <property type="component" value="Chromosome I"/>
</dbReference>
<dbReference type="Gene3D" id="3.40.50.150">
    <property type="entry name" value="Vaccinia Virus protein VP39"/>
    <property type="match status" value="1"/>
</dbReference>
<dbReference type="CDD" id="cd02440">
    <property type="entry name" value="AdoMet_MTases"/>
    <property type="match status" value="1"/>
</dbReference>
<dbReference type="Pfam" id="PF13489">
    <property type="entry name" value="Methyltransf_23"/>
    <property type="match status" value="1"/>
</dbReference>
<keyword evidence="1" id="KW-0808">Transferase</keyword>
<gene>
    <name evidence="1" type="ORF">SAMN05216210_0713</name>
</gene>
<dbReference type="InterPro" id="IPR029063">
    <property type="entry name" value="SAM-dependent_MTases_sf"/>
</dbReference>
<dbReference type="STRING" id="1434072.SAMN05216210_0713"/>
<organism evidence="1 2">
    <name type="scientific">Halopseudomonas salegens</name>
    <dbReference type="NCBI Taxonomy" id="1434072"/>
    <lineage>
        <taxon>Bacteria</taxon>
        <taxon>Pseudomonadati</taxon>
        <taxon>Pseudomonadota</taxon>
        <taxon>Gammaproteobacteria</taxon>
        <taxon>Pseudomonadales</taxon>
        <taxon>Pseudomonadaceae</taxon>
        <taxon>Halopseudomonas</taxon>
    </lineage>
</organism>
<dbReference type="SUPFAM" id="SSF53335">
    <property type="entry name" value="S-adenosyl-L-methionine-dependent methyltransferases"/>
    <property type="match status" value="1"/>
</dbReference>
<dbReference type="GO" id="GO:0008168">
    <property type="term" value="F:methyltransferase activity"/>
    <property type="evidence" value="ECO:0007669"/>
    <property type="project" value="UniProtKB-KW"/>
</dbReference>
<reference evidence="2" key="1">
    <citation type="submission" date="2016-10" db="EMBL/GenBank/DDBJ databases">
        <authorList>
            <person name="Varghese N."/>
            <person name="Submissions S."/>
        </authorList>
    </citation>
    <scope>NUCLEOTIDE SEQUENCE [LARGE SCALE GENOMIC DNA]</scope>
    <source>
        <strain evidence="2">CECT 8338</strain>
    </source>
</reference>